<accession>A0A3E0VAX0</accession>
<proteinExistence type="predicted"/>
<protein>
    <submittedName>
        <fullName evidence="1">Uncharacterized protein</fullName>
    </submittedName>
</protein>
<name>A0A3E0VAX0_9MICO</name>
<dbReference type="EMBL" id="NBXA01000037">
    <property type="protein sequence ID" value="RFA06889.1"/>
    <property type="molecule type" value="Genomic_DNA"/>
</dbReference>
<evidence type="ECO:0000313" key="1">
    <source>
        <dbReference type="EMBL" id="RFA06889.1"/>
    </source>
</evidence>
<dbReference type="Proteomes" id="UP000256709">
    <property type="component" value="Unassembled WGS sequence"/>
</dbReference>
<evidence type="ECO:0000313" key="2">
    <source>
        <dbReference type="Proteomes" id="UP000256709"/>
    </source>
</evidence>
<gene>
    <name evidence="1" type="ORF">B7R21_17895</name>
</gene>
<reference evidence="1 2" key="1">
    <citation type="submission" date="2017-04" db="EMBL/GenBank/DDBJ databases">
        <title>Comparative genome analysis of Subtercola boreus.</title>
        <authorList>
            <person name="Cho Y.-J."/>
            <person name="Cho A."/>
            <person name="Kim O.-S."/>
            <person name="Lee J.-I."/>
        </authorList>
    </citation>
    <scope>NUCLEOTIDE SEQUENCE [LARGE SCALE GENOMIC DNA]</scope>
    <source>
        <strain evidence="1 2">P27444</strain>
    </source>
</reference>
<comment type="caution">
    <text evidence="1">The sequence shown here is derived from an EMBL/GenBank/DDBJ whole genome shotgun (WGS) entry which is preliminary data.</text>
</comment>
<dbReference type="AlphaFoldDB" id="A0A3E0VAX0"/>
<organism evidence="1 2">
    <name type="scientific">Subtercola boreus</name>
    <dbReference type="NCBI Taxonomy" id="120213"/>
    <lineage>
        <taxon>Bacteria</taxon>
        <taxon>Bacillati</taxon>
        <taxon>Actinomycetota</taxon>
        <taxon>Actinomycetes</taxon>
        <taxon>Micrococcales</taxon>
        <taxon>Microbacteriaceae</taxon>
        <taxon>Subtercola</taxon>
    </lineage>
</organism>
<dbReference type="RefSeq" id="WP_116284629.1">
    <property type="nucleotide sequence ID" value="NZ_NBXA01000037.1"/>
</dbReference>
<sequence>MGQPYDHYISRAHMRQWATTNGQRVTVLRRGMKIPKPLDVGNAIAAEQGLNDAATEKAYGKVENAFRAALPRLLDSSSTLADTDWQAC</sequence>